<sequence>MADDGWSSCWERPHWKGYSSPKQNWKGAKRHQDEDWWMTPFDELIGGTSFNCPAGPVPMPVGASPAVCIWGGAGEVVCEANGGEFFTDGHQLYQPVSSCDGQQLFTDGHQLYAAVCVAVPGGPQEFPLEPPAAACHPAPAPAQLQELECEEEQQQQQQVETLLQALSPQSSTRTFDPYNSVGISPLNLSEDEGEEATARDAGSIE</sequence>
<proteinExistence type="predicted"/>
<accession>A0A7S0FA07</accession>
<reference evidence="2" key="1">
    <citation type="submission" date="2021-01" db="EMBL/GenBank/DDBJ databases">
        <authorList>
            <person name="Corre E."/>
            <person name="Pelletier E."/>
            <person name="Niang G."/>
            <person name="Scheremetjew M."/>
            <person name="Finn R."/>
            <person name="Kale V."/>
            <person name="Holt S."/>
            <person name="Cochrane G."/>
            <person name="Meng A."/>
            <person name="Brown T."/>
            <person name="Cohen L."/>
        </authorList>
    </citation>
    <scope>NUCLEOTIDE SEQUENCE</scope>
    <source>
        <strain evidence="2">Pbaha01</strain>
    </source>
</reference>
<feature type="region of interest" description="Disordered" evidence="1">
    <location>
        <begin position="168"/>
        <end position="205"/>
    </location>
</feature>
<gene>
    <name evidence="2" type="ORF">PBAH0796_LOCUS3579</name>
</gene>
<organism evidence="2">
    <name type="scientific">Pyrodinium bahamense</name>
    <dbReference type="NCBI Taxonomy" id="73915"/>
    <lineage>
        <taxon>Eukaryota</taxon>
        <taxon>Sar</taxon>
        <taxon>Alveolata</taxon>
        <taxon>Dinophyceae</taxon>
        <taxon>Gonyaulacales</taxon>
        <taxon>Pyrocystaceae</taxon>
        <taxon>Pyrodinium</taxon>
    </lineage>
</organism>
<dbReference type="EMBL" id="HBEG01006047">
    <property type="protein sequence ID" value="CAD8347840.1"/>
    <property type="molecule type" value="Transcribed_RNA"/>
</dbReference>
<protein>
    <submittedName>
        <fullName evidence="2">Uncharacterized protein</fullName>
    </submittedName>
</protein>
<evidence type="ECO:0000313" key="2">
    <source>
        <dbReference type="EMBL" id="CAD8347840.1"/>
    </source>
</evidence>
<name>A0A7S0FA07_9DINO</name>
<evidence type="ECO:0000256" key="1">
    <source>
        <dbReference type="SAM" id="MobiDB-lite"/>
    </source>
</evidence>
<dbReference type="AlphaFoldDB" id="A0A7S0FA07"/>